<accession>A0A8A4TKB3</accession>
<dbReference type="SUPFAM" id="SSF51905">
    <property type="entry name" value="FAD/NAD(P)-binding domain"/>
    <property type="match status" value="1"/>
</dbReference>
<keyword evidence="11" id="KW-1185">Reference proteome</keyword>
<protein>
    <submittedName>
        <fullName evidence="10">Glycerol-3-phosphate dehydrogenase/oxidase</fullName>
    </submittedName>
</protein>
<dbReference type="InterPro" id="IPR038299">
    <property type="entry name" value="DAO_C_sf"/>
</dbReference>
<evidence type="ECO:0000256" key="3">
    <source>
        <dbReference type="ARBA" id="ARBA00022630"/>
    </source>
</evidence>
<dbReference type="Gene3D" id="3.30.9.10">
    <property type="entry name" value="D-Amino Acid Oxidase, subunit A, domain 2"/>
    <property type="match status" value="1"/>
</dbReference>
<evidence type="ECO:0000259" key="8">
    <source>
        <dbReference type="Pfam" id="PF01266"/>
    </source>
</evidence>
<dbReference type="PANTHER" id="PTHR11985:SF35">
    <property type="entry name" value="ANAEROBIC GLYCEROL-3-PHOSPHATE DEHYDROGENASE SUBUNIT A"/>
    <property type="match status" value="1"/>
</dbReference>
<comment type="cofactor">
    <cofactor evidence="1">
        <name>FAD</name>
        <dbReference type="ChEBI" id="CHEBI:57692"/>
    </cofactor>
</comment>
<evidence type="ECO:0000313" key="11">
    <source>
        <dbReference type="Proteomes" id="UP000663929"/>
    </source>
</evidence>
<feature type="domain" description="FAD dependent oxidoreductase" evidence="8">
    <location>
        <begin position="41"/>
        <end position="388"/>
    </location>
</feature>
<keyword evidence="3" id="KW-0285">Flavoprotein</keyword>
<dbReference type="InterPro" id="IPR006076">
    <property type="entry name" value="FAD-dep_OxRdtase"/>
</dbReference>
<dbReference type="GO" id="GO:0004368">
    <property type="term" value="F:glycerol-3-phosphate dehydrogenase (quinone) activity"/>
    <property type="evidence" value="ECO:0007669"/>
    <property type="project" value="InterPro"/>
</dbReference>
<evidence type="ECO:0000256" key="4">
    <source>
        <dbReference type="ARBA" id="ARBA00022798"/>
    </source>
</evidence>
<dbReference type="InterPro" id="IPR031656">
    <property type="entry name" value="DAO_C"/>
</dbReference>
<dbReference type="GO" id="GO:0046168">
    <property type="term" value="P:glycerol-3-phosphate catabolic process"/>
    <property type="evidence" value="ECO:0007669"/>
    <property type="project" value="TreeGrafter"/>
</dbReference>
<evidence type="ECO:0000256" key="1">
    <source>
        <dbReference type="ARBA" id="ARBA00001974"/>
    </source>
</evidence>
<keyword evidence="5" id="KW-0274">FAD</keyword>
<dbReference type="Proteomes" id="UP000663929">
    <property type="component" value="Chromosome"/>
</dbReference>
<keyword evidence="6" id="KW-0560">Oxidoreductase</keyword>
<dbReference type="Gene3D" id="1.10.8.870">
    <property type="entry name" value="Alpha-glycerophosphate oxidase, cap domain"/>
    <property type="match status" value="1"/>
</dbReference>
<dbReference type="KEGG" id="scor:J3U87_27090"/>
<proteinExistence type="inferred from homology"/>
<sequence>MSEHQHGNTEPSPSGGCEAWNASWRSRFWGELASDEHPVWDLIIIGGGITGAGIMREAVRMGLKVLLVEQRDFSWGTSSRSSKLVHGGLRYLKEGHIMLTRDAIHERQRLLKESQTLVQPLKFLISNYKGQKPGKWTFRAGLTLYDLLAAKMDHEVFDAETFKMMVPHLDPEGLQGGLRYDDAQTDDSRLVLRLVFESMALGGSALNYVRAEKPFFEDDRVAGVVLHDLIHGGSARLRARVVVNATGAWADHLRRTEEKRLRPLRGSHLVFPAWRLPAPQAMTILHPRDRRPVFLLPWEGASVLGTTDVDHRQDLDEEASVTADEVDYLMEVVQARFPRLNLTVDDVIASWSGVRPVISHGAKDPSKESRDHAIWDENGLLTITGGKLTTFRKMAFDLLQKAKKYLGDDVHIDKHPPVFRQDEPDWKALPPLEAPIRNRLLGRYGLAAGALIRCAGPDELRTIPGTETLWVELRWTARSEQVAHLDDLLLRRTRIGLLLAEGGRDILPRIREIVQIELDWDDARWEKEEAAYLEIWRRHYSLPPEMIERAASDEATEPEDREATPPVVPHE</sequence>
<evidence type="ECO:0000259" key="9">
    <source>
        <dbReference type="Pfam" id="PF16901"/>
    </source>
</evidence>
<dbReference type="InterPro" id="IPR000447">
    <property type="entry name" value="G3P_DH_FAD-dep"/>
</dbReference>
<feature type="region of interest" description="Disordered" evidence="7">
    <location>
        <begin position="548"/>
        <end position="571"/>
    </location>
</feature>
<dbReference type="PANTHER" id="PTHR11985">
    <property type="entry name" value="GLYCEROL-3-PHOSPHATE DEHYDROGENASE"/>
    <property type="match status" value="1"/>
</dbReference>
<keyword evidence="4" id="KW-0319">Glycerol metabolism</keyword>
<evidence type="ECO:0000256" key="6">
    <source>
        <dbReference type="ARBA" id="ARBA00023002"/>
    </source>
</evidence>
<evidence type="ECO:0000256" key="5">
    <source>
        <dbReference type="ARBA" id="ARBA00022827"/>
    </source>
</evidence>
<name>A0A8A4TKB3_SULCO</name>
<dbReference type="Pfam" id="PF16901">
    <property type="entry name" value="DAO_C"/>
    <property type="match status" value="1"/>
</dbReference>
<dbReference type="InterPro" id="IPR036188">
    <property type="entry name" value="FAD/NAD-bd_sf"/>
</dbReference>
<evidence type="ECO:0000256" key="7">
    <source>
        <dbReference type="SAM" id="MobiDB-lite"/>
    </source>
</evidence>
<comment type="similarity">
    <text evidence="2">Belongs to the FAD-dependent glycerol-3-phosphate dehydrogenase family.</text>
</comment>
<organism evidence="10 11">
    <name type="scientific">Sulfidibacter corallicola</name>
    <dbReference type="NCBI Taxonomy" id="2818388"/>
    <lineage>
        <taxon>Bacteria</taxon>
        <taxon>Pseudomonadati</taxon>
        <taxon>Acidobacteriota</taxon>
        <taxon>Holophagae</taxon>
        <taxon>Acanthopleuribacterales</taxon>
        <taxon>Acanthopleuribacteraceae</taxon>
        <taxon>Sulfidibacter</taxon>
    </lineage>
</organism>
<evidence type="ECO:0000256" key="2">
    <source>
        <dbReference type="ARBA" id="ARBA00007330"/>
    </source>
</evidence>
<dbReference type="GO" id="GO:0006071">
    <property type="term" value="P:glycerol metabolic process"/>
    <property type="evidence" value="ECO:0007669"/>
    <property type="project" value="UniProtKB-KW"/>
</dbReference>
<reference evidence="10" key="1">
    <citation type="submission" date="2021-03" db="EMBL/GenBank/DDBJ databases">
        <title>Acanthopleuribacteraceae sp. M133.</title>
        <authorList>
            <person name="Wang G."/>
        </authorList>
    </citation>
    <scope>NUCLEOTIDE SEQUENCE</scope>
    <source>
        <strain evidence="10">M133</strain>
    </source>
</reference>
<evidence type="ECO:0000313" key="10">
    <source>
        <dbReference type="EMBL" id="QTD49268.1"/>
    </source>
</evidence>
<dbReference type="Gene3D" id="3.50.50.60">
    <property type="entry name" value="FAD/NAD(P)-binding domain"/>
    <property type="match status" value="1"/>
</dbReference>
<dbReference type="EMBL" id="CP071793">
    <property type="protein sequence ID" value="QTD49268.1"/>
    <property type="molecule type" value="Genomic_DNA"/>
</dbReference>
<dbReference type="Pfam" id="PF01266">
    <property type="entry name" value="DAO"/>
    <property type="match status" value="1"/>
</dbReference>
<dbReference type="AlphaFoldDB" id="A0A8A4TKB3"/>
<feature type="domain" description="Alpha-glycerophosphate oxidase C-terminal" evidence="9">
    <location>
        <begin position="431"/>
        <end position="524"/>
    </location>
</feature>
<dbReference type="RefSeq" id="WP_237378909.1">
    <property type="nucleotide sequence ID" value="NZ_CP071793.1"/>
</dbReference>
<dbReference type="PRINTS" id="PR01001">
    <property type="entry name" value="FADG3PDH"/>
</dbReference>
<gene>
    <name evidence="10" type="ORF">J3U87_27090</name>
</gene>